<keyword evidence="1" id="KW-0472">Membrane</keyword>
<dbReference type="EMBL" id="ABOX02000009">
    <property type="protein sequence ID" value="EEF61591.1"/>
    <property type="molecule type" value="Genomic_DNA"/>
</dbReference>
<evidence type="ECO:0000313" key="2">
    <source>
        <dbReference type="EMBL" id="EEF61591.1"/>
    </source>
</evidence>
<keyword evidence="1" id="KW-1133">Transmembrane helix</keyword>
<keyword evidence="1" id="KW-0812">Transmembrane</keyword>
<keyword evidence="3" id="KW-1185">Reference proteome</keyword>
<evidence type="ECO:0000313" key="3">
    <source>
        <dbReference type="Proteomes" id="UP000003688"/>
    </source>
</evidence>
<dbReference type="AlphaFoldDB" id="B9XF93"/>
<comment type="caution">
    <text evidence="2">The sequence shown here is derived from an EMBL/GenBank/DDBJ whole genome shotgun (WGS) entry which is preliminary data.</text>
</comment>
<proteinExistence type="predicted"/>
<sequence length="240" mass="26427">MLRPRRLAAAKISNRSTLQNFKTGSKEGFEALPRYLAKDLLTTSLVVRKTHSLIIEGFRRGCHGLRRFHLILSAGLRFSGRETLRVAAVAIFLMAFGLSTFLISARGDDMPFITGIVRTNPPICLISYTNCNDTNFDYLVQSSTNLVDWAGSPAVQGATTNTTAVCSVVEPGNQYFHRVVKVPHTNGFLFALIEATNNIHMNGSNVIVDSYSPGGTNYYTGTNTFPTNLFGGNTNIWHYP</sequence>
<protein>
    <submittedName>
        <fullName evidence="2">Uncharacterized protein</fullName>
    </submittedName>
</protein>
<dbReference type="Proteomes" id="UP000003688">
    <property type="component" value="Unassembled WGS sequence"/>
</dbReference>
<evidence type="ECO:0000256" key="1">
    <source>
        <dbReference type="SAM" id="Phobius"/>
    </source>
</evidence>
<accession>B9XF93</accession>
<feature type="transmembrane region" description="Helical" evidence="1">
    <location>
        <begin position="86"/>
        <end position="105"/>
    </location>
</feature>
<name>B9XF93_PEDPL</name>
<dbReference type="RefSeq" id="WP_007414483.1">
    <property type="nucleotide sequence ID" value="NZ_ABOX02000009.1"/>
</dbReference>
<organism evidence="2 3">
    <name type="scientific">Pedosphaera parvula (strain Ellin514)</name>
    <dbReference type="NCBI Taxonomy" id="320771"/>
    <lineage>
        <taxon>Bacteria</taxon>
        <taxon>Pseudomonadati</taxon>
        <taxon>Verrucomicrobiota</taxon>
        <taxon>Pedosphaerae</taxon>
        <taxon>Pedosphaerales</taxon>
        <taxon>Pedosphaeraceae</taxon>
        <taxon>Pedosphaera</taxon>
    </lineage>
</organism>
<reference evidence="2 3" key="1">
    <citation type="journal article" date="2011" name="J. Bacteriol.">
        <title>Genome sequence of 'Pedosphaera parvula' Ellin514, an aerobic Verrucomicrobial isolate from pasture soil.</title>
        <authorList>
            <person name="Kant R."/>
            <person name="van Passel M.W."/>
            <person name="Sangwan P."/>
            <person name="Palva A."/>
            <person name="Lucas S."/>
            <person name="Copeland A."/>
            <person name="Lapidus A."/>
            <person name="Glavina Del Rio T."/>
            <person name="Dalin E."/>
            <person name="Tice H."/>
            <person name="Bruce D."/>
            <person name="Goodwin L."/>
            <person name="Pitluck S."/>
            <person name="Chertkov O."/>
            <person name="Larimer F.W."/>
            <person name="Land M.L."/>
            <person name="Hauser L."/>
            <person name="Brettin T.S."/>
            <person name="Detter J.C."/>
            <person name="Han S."/>
            <person name="de Vos W.M."/>
            <person name="Janssen P.H."/>
            <person name="Smidt H."/>
        </authorList>
    </citation>
    <scope>NUCLEOTIDE SEQUENCE [LARGE SCALE GENOMIC DNA]</scope>
    <source>
        <strain evidence="2 3">Ellin514</strain>
    </source>
</reference>
<dbReference type="STRING" id="320771.Cflav_PD4270"/>
<gene>
    <name evidence="2" type="ORF">Cflav_PD4270</name>
</gene>